<evidence type="ECO:0000256" key="3">
    <source>
        <dbReference type="ARBA" id="ARBA00022692"/>
    </source>
</evidence>
<evidence type="ECO:0000256" key="5">
    <source>
        <dbReference type="ARBA" id="ARBA00023136"/>
    </source>
</evidence>
<feature type="transmembrane region" description="Helical" evidence="6">
    <location>
        <begin position="286"/>
        <end position="303"/>
    </location>
</feature>
<feature type="transmembrane region" description="Helical" evidence="6">
    <location>
        <begin position="88"/>
        <end position="107"/>
    </location>
</feature>
<dbReference type="InterPro" id="IPR037185">
    <property type="entry name" value="EmrE-like"/>
</dbReference>
<protein>
    <submittedName>
        <fullName evidence="8">Membrane protein</fullName>
    </submittedName>
</protein>
<dbReference type="SUPFAM" id="SSF103481">
    <property type="entry name" value="Multidrug resistance efflux transporter EmrE"/>
    <property type="match status" value="2"/>
</dbReference>
<keyword evidence="4 6" id="KW-1133">Transmembrane helix</keyword>
<feature type="transmembrane region" description="Helical" evidence="6">
    <location>
        <begin position="231"/>
        <end position="251"/>
    </location>
</feature>
<evidence type="ECO:0000256" key="6">
    <source>
        <dbReference type="SAM" id="Phobius"/>
    </source>
</evidence>
<organism evidence="8 9">
    <name type="scientific">Bifidobacterium dentium JCVIHMP022</name>
    <dbReference type="NCBI Taxonomy" id="553191"/>
    <lineage>
        <taxon>Bacteria</taxon>
        <taxon>Bacillati</taxon>
        <taxon>Actinomycetota</taxon>
        <taxon>Actinomycetes</taxon>
        <taxon>Bifidobacteriales</taxon>
        <taxon>Bifidobacteriaceae</taxon>
        <taxon>Bifidobacterium</taxon>
    </lineage>
</organism>
<dbReference type="InterPro" id="IPR050638">
    <property type="entry name" value="AA-Vitamin_Transporters"/>
</dbReference>
<feature type="transmembrane region" description="Helical" evidence="6">
    <location>
        <begin position="140"/>
        <end position="161"/>
    </location>
</feature>
<dbReference type="InterPro" id="IPR000620">
    <property type="entry name" value="EamA_dom"/>
</dbReference>
<feature type="domain" description="EamA" evidence="7">
    <location>
        <begin position="171"/>
        <end position="303"/>
    </location>
</feature>
<evidence type="ECO:0000256" key="2">
    <source>
        <dbReference type="ARBA" id="ARBA00007362"/>
    </source>
</evidence>
<dbReference type="Proteomes" id="UP000003457">
    <property type="component" value="Unassembled WGS sequence"/>
</dbReference>
<gene>
    <name evidence="8" type="ORF">HMPREF9003_1754</name>
</gene>
<feature type="transmembrane region" description="Helical" evidence="6">
    <location>
        <begin position="200"/>
        <end position="219"/>
    </location>
</feature>
<evidence type="ECO:0000256" key="1">
    <source>
        <dbReference type="ARBA" id="ARBA00004141"/>
    </source>
</evidence>
<feature type="transmembrane region" description="Helical" evidence="6">
    <location>
        <begin position="263"/>
        <end position="280"/>
    </location>
</feature>
<dbReference type="PANTHER" id="PTHR32322">
    <property type="entry name" value="INNER MEMBRANE TRANSPORTER"/>
    <property type="match status" value="1"/>
</dbReference>
<dbReference type="EMBL" id="AEHJ01000029">
    <property type="protein sequence ID" value="EFO77293.1"/>
    <property type="molecule type" value="Genomic_DNA"/>
</dbReference>
<dbReference type="Pfam" id="PF00892">
    <property type="entry name" value="EamA"/>
    <property type="match status" value="2"/>
</dbReference>
<evidence type="ECO:0000259" key="7">
    <source>
        <dbReference type="Pfam" id="PF00892"/>
    </source>
</evidence>
<keyword evidence="5 6" id="KW-0472">Membrane</keyword>
<feature type="transmembrane region" description="Helical" evidence="6">
    <location>
        <begin position="113"/>
        <end position="133"/>
    </location>
</feature>
<feature type="domain" description="EamA" evidence="7">
    <location>
        <begin position="20"/>
        <end position="158"/>
    </location>
</feature>
<feature type="transmembrane region" description="Helical" evidence="6">
    <location>
        <begin position="58"/>
        <end position="76"/>
    </location>
</feature>
<evidence type="ECO:0000313" key="8">
    <source>
        <dbReference type="EMBL" id="EFO77293.1"/>
    </source>
</evidence>
<sequence length="304" mass="32053">MGVEMSERTFELTPRKLAVGTIMTVTGAVLWGVNGTVSKILMDSYRVDPTWVACVREIVAGLLFLACAGVATPKLLGGMLRERKNYPMLVIVALSSVLVIQVGYLQAIHWTNAGTATVLQSLSLLFVLLYVCVHGRRLPTVIETIGVILAVIGTVLIATGGNLSSISLPLPGLAWGLANALGNAAMAIIPLALIARWGAFSVNGVAFLISGFVLVPFVRPWAHMPQLDARGWLMLGFLVVIGTFAACGLYMGGVAIIGSMRGILIGTIEPVVATVTAVTWTGAAFSPADLVGLVLIILMVFLVR</sequence>
<keyword evidence="3 6" id="KW-0812">Transmembrane</keyword>
<evidence type="ECO:0000313" key="9">
    <source>
        <dbReference type="Proteomes" id="UP000003457"/>
    </source>
</evidence>
<accession>A0AB72Z1R4</accession>
<comment type="caution">
    <text evidence="8">The sequence shown here is derived from an EMBL/GenBank/DDBJ whole genome shotgun (WGS) entry which is preliminary data.</text>
</comment>
<comment type="similarity">
    <text evidence="2">Belongs to the EamA transporter family.</text>
</comment>
<dbReference type="AlphaFoldDB" id="A0AB72Z1R4"/>
<feature type="transmembrane region" description="Helical" evidence="6">
    <location>
        <begin position="17"/>
        <end position="38"/>
    </location>
</feature>
<name>A0AB72Z1R4_9BIFI</name>
<reference evidence="8 9" key="1">
    <citation type="submission" date="2010-10" db="EMBL/GenBank/DDBJ databases">
        <authorList>
            <person name="Durkin A.S."/>
            <person name="Madupu R."/>
            <person name="Torralba M."/>
            <person name="Gillis M."/>
            <person name="Methe B."/>
            <person name="Sutton G."/>
            <person name="Nelson K.E."/>
        </authorList>
    </citation>
    <scope>NUCLEOTIDE SEQUENCE [LARGE SCALE GENOMIC DNA]</scope>
    <source>
        <strain evidence="8 9">JCVIHMP022</strain>
    </source>
</reference>
<feature type="transmembrane region" description="Helical" evidence="6">
    <location>
        <begin position="173"/>
        <end position="193"/>
    </location>
</feature>
<dbReference type="GO" id="GO:0016020">
    <property type="term" value="C:membrane"/>
    <property type="evidence" value="ECO:0007669"/>
    <property type="project" value="UniProtKB-SubCell"/>
</dbReference>
<dbReference type="PANTHER" id="PTHR32322:SF2">
    <property type="entry name" value="EAMA DOMAIN-CONTAINING PROTEIN"/>
    <property type="match status" value="1"/>
</dbReference>
<evidence type="ECO:0000256" key="4">
    <source>
        <dbReference type="ARBA" id="ARBA00022989"/>
    </source>
</evidence>
<comment type="subcellular location">
    <subcellularLocation>
        <location evidence="1">Membrane</location>
        <topology evidence="1">Multi-pass membrane protein</topology>
    </subcellularLocation>
</comment>
<proteinExistence type="inferred from homology"/>